<gene>
    <name evidence="1" type="ORF">HMPREF1535_00660</name>
</gene>
<dbReference type="Proteomes" id="UP000033047">
    <property type="component" value="Unassembled WGS sequence"/>
</dbReference>
<proteinExistence type="predicted"/>
<organism evidence="1 2">
    <name type="scientific">Parabacteroides goldsteinii DSM 19448 = WAL 12034</name>
    <dbReference type="NCBI Taxonomy" id="927665"/>
    <lineage>
        <taxon>Bacteria</taxon>
        <taxon>Pseudomonadati</taxon>
        <taxon>Bacteroidota</taxon>
        <taxon>Bacteroidia</taxon>
        <taxon>Bacteroidales</taxon>
        <taxon>Tannerellaceae</taxon>
        <taxon>Parabacteroides</taxon>
    </lineage>
</organism>
<dbReference type="PATRIC" id="fig|927665.4.peg.667"/>
<evidence type="ECO:0000313" key="2">
    <source>
        <dbReference type="Proteomes" id="UP000033047"/>
    </source>
</evidence>
<evidence type="ECO:0000313" key="1">
    <source>
        <dbReference type="EMBL" id="KKB59101.1"/>
    </source>
</evidence>
<dbReference type="EMBL" id="AQHV01000003">
    <property type="protein sequence ID" value="KKB59101.1"/>
    <property type="molecule type" value="Genomic_DNA"/>
</dbReference>
<name>A0A0F5JMS2_9BACT</name>
<protein>
    <submittedName>
        <fullName evidence="1">Uncharacterized protein</fullName>
    </submittedName>
</protein>
<accession>A0A0F5JMS2</accession>
<dbReference type="AlphaFoldDB" id="A0A0F5JMS2"/>
<reference evidence="1 2" key="1">
    <citation type="submission" date="2013-04" db="EMBL/GenBank/DDBJ databases">
        <title>The Genome Sequence of Parabacteroides goldsteinii DSM 19448.</title>
        <authorList>
            <consortium name="The Broad Institute Genomics Platform"/>
            <person name="Earl A."/>
            <person name="Ward D."/>
            <person name="Feldgarden M."/>
            <person name="Gevers D."/>
            <person name="Martens E."/>
            <person name="Sakamoto M."/>
            <person name="Benno Y."/>
            <person name="Song Y."/>
            <person name="Liu C."/>
            <person name="Lee J."/>
            <person name="Bolanos M."/>
            <person name="Vaisanen M.L."/>
            <person name="Finegold S.M."/>
            <person name="Walker B."/>
            <person name="Young S."/>
            <person name="Zeng Q."/>
            <person name="Gargeya S."/>
            <person name="Fitzgerald M."/>
            <person name="Haas B."/>
            <person name="Abouelleil A."/>
            <person name="Allen A.W."/>
            <person name="Alvarado L."/>
            <person name="Arachchi H.M."/>
            <person name="Berlin A.M."/>
            <person name="Chapman S.B."/>
            <person name="Gainer-Dewar J."/>
            <person name="Goldberg J."/>
            <person name="Griggs A."/>
            <person name="Gujja S."/>
            <person name="Hansen M."/>
            <person name="Howarth C."/>
            <person name="Imamovic A."/>
            <person name="Ireland A."/>
            <person name="Larimer J."/>
            <person name="McCowan C."/>
            <person name="Murphy C."/>
            <person name="Pearson M."/>
            <person name="Poon T.W."/>
            <person name="Priest M."/>
            <person name="Roberts A."/>
            <person name="Saif S."/>
            <person name="Shea T."/>
            <person name="Sisk P."/>
            <person name="Sykes S."/>
            <person name="Wortman J."/>
            <person name="Nusbaum C."/>
            <person name="Birren B."/>
        </authorList>
    </citation>
    <scope>NUCLEOTIDE SEQUENCE [LARGE SCALE GENOMIC DNA]</scope>
    <source>
        <strain evidence="1 2">DSM 19448</strain>
    </source>
</reference>
<dbReference type="RefSeq" id="WP_046145280.1">
    <property type="nucleotide sequence ID" value="NZ_KQ033912.1"/>
</dbReference>
<comment type="caution">
    <text evidence="1">The sequence shown here is derived from an EMBL/GenBank/DDBJ whole genome shotgun (WGS) entry which is preliminary data.</text>
</comment>
<dbReference type="HOGENOM" id="CLU_141618_0_0_10"/>
<sequence>MNGAVLDLRNECVQLEKKLHEVMKLSNTLGRMLEHAVWEEDMVVGETITFHCSLEEFVAQIAPLIESRKWTVNDCHEVKPFLRSLDTVMKVCPEGKVEPLALGTLVNGVMEYLSTRKDD</sequence>